<dbReference type="InterPro" id="IPR025986">
    <property type="entry name" value="RPAP3-like_C"/>
</dbReference>
<dbReference type="Pfam" id="PF13181">
    <property type="entry name" value="TPR_8"/>
    <property type="match status" value="2"/>
</dbReference>
<evidence type="ECO:0000256" key="2">
    <source>
        <dbReference type="ARBA" id="ARBA00022803"/>
    </source>
</evidence>
<feature type="domain" description="RNA-polymerase II-associated protein 3-like C-terminal" evidence="7">
    <location>
        <begin position="480"/>
        <end position="571"/>
    </location>
</feature>
<dbReference type="InterPro" id="IPR019734">
    <property type="entry name" value="TPR_rpt"/>
</dbReference>
<dbReference type="Gene3D" id="1.25.40.10">
    <property type="entry name" value="Tetratricopeptide repeat domain"/>
    <property type="match status" value="2"/>
</dbReference>
<dbReference type="Pfam" id="PF13877">
    <property type="entry name" value="RPAP3_C"/>
    <property type="match status" value="1"/>
</dbReference>
<feature type="region of interest" description="Disordered" evidence="6">
    <location>
        <begin position="36"/>
        <end position="79"/>
    </location>
</feature>
<dbReference type="InterPro" id="IPR011990">
    <property type="entry name" value="TPR-like_helical_dom_sf"/>
</dbReference>
<dbReference type="GeneTree" id="ENSGT00940000156749"/>
<dbReference type="SUPFAM" id="SSF48452">
    <property type="entry name" value="TPR-like"/>
    <property type="match status" value="2"/>
</dbReference>
<dbReference type="Pfam" id="PF00515">
    <property type="entry name" value="TPR_1"/>
    <property type="match status" value="1"/>
</dbReference>
<dbReference type="Ensembl" id="ENSOKIT00005079135.1">
    <property type="protein sequence ID" value="ENSOKIP00005074261.1"/>
    <property type="gene ID" value="ENSOKIG00005031876.1"/>
</dbReference>
<evidence type="ECO:0000256" key="1">
    <source>
        <dbReference type="ARBA" id="ARBA00022737"/>
    </source>
</evidence>
<reference evidence="8" key="1">
    <citation type="submission" date="2025-08" db="UniProtKB">
        <authorList>
            <consortium name="Ensembl"/>
        </authorList>
    </citation>
    <scope>IDENTIFICATION</scope>
</reference>
<dbReference type="GO" id="GO:0101031">
    <property type="term" value="C:protein folding chaperone complex"/>
    <property type="evidence" value="ECO:0007669"/>
    <property type="project" value="TreeGrafter"/>
</dbReference>
<dbReference type="InterPro" id="IPR051966">
    <property type="entry name" value="RPAP3"/>
</dbReference>
<feature type="repeat" description="TPR" evidence="5">
    <location>
        <begin position="266"/>
        <end position="299"/>
    </location>
</feature>
<evidence type="ECO:0000256" key="5">
    <source>
        <dbReference type="PROSITE-ProRule" id="PRU00339"/>
    </source>
</evidence>
<comment type="similarity">
    <text evidence="3">Belongs to the RPAP3 family.</text>
</comment>
<protein>
    <recommendedName>
        <fullName evidence="4">RNA polymerase II-associated protein 3</fullName>
    </recommendedName>
</protein>
<feature type="repeat" description="TPR" evidence="5">
    <location>
        <begin position="334"/>
        <end position="367"/>
    </location>
</feature>
<keyword evidence="1" id="KW-0677">Repeat</keyword>
<sequence length="600" mass="67851">MSENKAIELQLQMRQNAEDLHNFMKDLDSWETDIKKKDEQLRSGSKSLPPVRNKDYKKKREKKKAPDNNAKTETKQAPRIKSYDYQSWDKFDVDKVLESMDKEDSAAESNDSESEDSGVPATDQDTALAEKEKGNQLFKEGKYDDAIECYTRGMGADPYNPVLPTNRAACFFRLKKFAVAESDCNLSIALDSNYFKAFARRGAARFALQHYESALEDYVMVLKLDPGNLEAQNEVMKCKEAAVVTPPVVDVKQQQLMEEQQRRQEAVVQKDRGNAYFKEGKYEAAVEYYTKGMEADSTNVLLPANRAMAYLKLQRYKEAEEDCSKAIALDGTYSKAFARRGTARAALGLLKQAIEDFEEVLKLEPGNKQAFHEMKKIAIDMGTSGLLTTEEHAQRRTVLPVNKPPHLQSTKPLRRVDIEEVGGKILVQKEPSAVFTSTTAPCFRPQKTTSIADTVREEILFNCLISKPPATPSTEVVPPAPTNSFQLEADLRKIGNGPEVIYKYLKQIQPQAYAKIFQSSLEPDILNQILRTLQSFYIKQEEPPVILEILRNLAGVRRFDMAVMFMSIPEKKVLQELFDFLRQAGLEDVSVGALQKKYGV</sequence>
<keyword evidence="9" id="KW-1185">Reference proteome</keyword>
<dbReference type="PROSITE" id="PS50005">
    <property type="entry name" value="TPR"/>
    <property type="match status" value="4"/>
</dbReference>
<evidence type="ECO:0000259" key="7">
    <source>
        <dbReference type="Pfam" id="PF13877"/>
    </source>
</evidence>
<proteinExistence type="inferred from homology"/>
<feature type="compositionally biased region" description="Basic and acidic residues" evidence="6">
    <location>
        <begin position="64"/>
        <end position="76"/>
    </location>
</feature>
<reference evidence="8" key="2">
    <citation type="submission" date="2025-09" db="UniProtKB">
        <authorList>
            <consortium name="Ensembl"/>
        </authorList>
    </citation>
    <scope>IDENTIFICATION</scope>
</reference>
<dbReference type="PANTHER" id="PTHR46423">
    <property type="entry name" value="RNA POLYMERASE II-ASSOCIATED PROTEIN 3"/>
    <property type="match status" value="1"/>
</dbReference>
<name>A0A8C7MS32_ONCKI</name>
<dbReference type="PANTHER" id="PTHR46423:SF1">
    <property type="entry name" value="RNA POLYMERASE II-ASSOCIATED PROTEIN 3"/>
    <property type="match status" value="1"/>
</dbReference>
<organism evidence="8 9">
    <name type="scientific">Oncorhynchus kisutch</name>
    <name type="common">Coho salmon</name>
    <name type="synonym">Salmo kisutch</name>
    <dbReference type="NCBI Taxonomy" id="8019"/>
    <lineage>
        <taxon>Eukaryota</taxon>
        <taxon>Metazoa</taxon>
        <taxon>Chordata</taxon>
        <taxon>Craniata</taxon>
        <taxon>Vertebrata</taxon>
        <taxon>Euteleostomi</taxon>
        <taxon>Actinopterygii</taxon>
        <taxon>Neopterygii</taxon>
        <taxon>Teleostei</taxon>
        <taxon>Protacanthopterygii</taxon>
        <taxon>Salmoniformes</taxon>
        <taxon>Salmonidae</taxon>
        <taxon>Salmoninae</taxon>
        <taxon>Oncorhynchus</taxon>
    </lineage>
</organism>
<dbReference type="SMART" id="SM00028">
    <property type="entry name" value="TPR"/>
    <property type="match status" value="6"/>
</dbReference>
<accession>A0A8C7MS32</accession>
<feature type="repeat" description="TPR" evidence="5">
    <location>
        <begin position="127"/>
        <end position="160"/>
    </location>
</feature>
<feature type="region of interest" description="Disordered" evidence="6">
    <location>
        <begin position="101"/>
        <end position="134"/>
    </location>
</feature>
<evidence type="ECO:0000313" key="8">
    <source>
        <dbReference type="Ensembl" id="ENSOKIP00005074261.1"/>
    </source>
</evidence>
<evidence type="ECO:0000313" key="9">
    <source>
        <dbReference type="Proteomes" id="UP000694557"/>
    </source>
</evidence>
<evidence type="ECO:0000256" key="3">
    <source>
        <dbReference type="ARBA" id="ARBA00038275"/>
    </source>
</evidence>
<evidence type="ECO:0000256" key="6">
    <source>
        <dbReference type="SAM" id="MobiDB-lite"/>
    </source>
</evidence>
<keyword evidence="2 5" id="KW-0802">TPR repeat</keyword>
<dbReference type="Proteomes" id="UP000694557">
    <property type="component" value="Unassembled WGS sequence"/>
</dbReference>
<dbReference type="AlphaFoldDB" id="A0A8C7MS32"/>
<evidence type="ECO:0000256" key="4">
    <source>
        <dbReference type="ARBA" id="ARBA00040133"/>
    </source>
</evidence>
<feature type="repeat" description="TPR" evidence="5">
    <location>
        <begin position="195"/>
        <end position="228"/>
    </location>
</feature>
<gene>
    <name evidence="8" type="primary">LOC109896693</name>
</gene>